<proteinExistence type="predicted"/>
<evidence type="ECO:0000259" key="1">
    <source>
        <dbReference type="Pfam" id="PF14530"/>
    </source>
</evidence>
<dbReference type="RefSeq" id="WP_099384943.1">
    <property type="nucleotide sequence ID" value="NZ_PEBD01000012.1"/>
</dbReference>
<dbReference type="CDD" id="cd00657">
    <property type="entry name" value="Ferritin_like"/>
    <property type="match status" value="1"/>
</dbReference>
<name>A0A2G3PG39_WILMA</name>
<dbReference type="EMBL" id="PEBD01000012">
    <property type="protein sequence ID" value="PHV64676.1"/>
    <property type="molecule type" value="Genomic_DNA"/>
</dbReference>
<dbReference type="InterPro" id="IPR009078">
    <property type="entry name" value="Ferritin-like_SF"/>
</dbReference>
<dbReference type="InterPro" id="IPR012347">
    <property type="entry name" value="Ferritin-like"/>
</dbReference>
<protein>
    <recommendedName>
        <fullName evidence="1">DUF4439 domain-containing protein</fullName>
    </recommendedName>
</protein>
<reference evidence="2 3" key="1">
    <citation type="submission" date="2017-10" db="EMBL/GenBank/DDBJ databases">
        <title>The draft genome sequence of Williamsia sp. BULT 1.1 isolated from the semi-arid grassland soils from South Africa.</title>
        <authorList>
            <person name="Kabwe M.H."/>
            <person name="Govender N."/>
            <person name="Mutseka Lunga P."/>
            <person name="Vikram S."/>
            <person name="Makhalanyane T.P."/>
        </authorList>
    </citation>
    <scope>NUCLEOTIDE SEQUENCE [LARGE SCALE GENOMIC DNA]</scope>
    <source>
        <strain evidence="2 3">BULT 1.1</strain>
    </source>
</reference>
<dbReference type="Proteomes" id="UP000225108">
    <property type="component" value="Unassembled WGS sequence"/>
</dbReference>
<organism evidence="2 3">
    <name type="scientific">Williamsia marianensis</name>
    <dbReference type="NCBI Taxonomy" id="85044"/>
    <lineage>
        <taxon>Bacteria</taxon>
        <taxon>Bacillati</taxon>
        <taxon>Actinomycetota</taxon>
        <taxon>Actinomycetes</taxon>
        <taxon>Mycobacteriales</taxon>
        <taxon>Nocardiaceae</taxon>
        <taxon>Williamsia</taxon>
    </lineage>
</organism>
<gene>
    <name evidence="2" type="ORF">CSW57_23065</name>
</gene>
<evidence type="ECO:0000313" key="3">
    <source>
        <dbReference type="Proteomes" id="UP000225108"/>
    </source>
</evidence>
<comment type="caution">
    <text evidence="2">The sequence shown here is derived from an EMBL/GenBank/DDBJ whole genome shotgun (WGS) entry which is preliminary data.</text>
</comment>
<evidence type="ECO:0000313" key="2">
    <source>
        <dbReference type="EMBL" id="PHV64676.1"/>
    </source>
</evidence>
<dbReference type="SUPFAM" id="SSF47240">
    <property type="entry name" value="Ferritin-like"/>
    <property type="match status" value="1"/>
</dbReference>
<accession>A0A2G3PG39</accession>
<dbReference type="Pfam" id="PF14530">
    <property type="entry name" value="DUF4439"/>
    <property type="match status" value="1"/>
</dbReference>
<dbReference type="InterPro" id="IPR029447">
    <property type="entry name" value="DUF4439"/>
</dbReference>
<feature type="domain" description="DUF4439" evidence="1">
    <location>
        <begin position="7"/>
        <end position="143"/>
    </location>
</feature>
<dbReference type="Gene3D" id="1.20.1260.10">
    <property type="match status" value="1"/>
</dbReference>
<sequence>MTVTTDALAATLDAENATIFTYGVVAAYAAASRAQTIAEFTAEHRSRREELTAALTTAAAEVPEAAPGYDLPQPITDPVSALTVALSTEEDCTIAYRALLERAEDAAARGLALGGLTDSARRAATWRLALRISPSTVALPGSTI</sequence>
<dbReference type="AlphaFoldDB" id="A0A2G3PG39"/>